<dbReference type="Gene3D" id="3.40.50.2000">
    <property type="entry name" value="Glycogen Phosphorylase B"/>
    <property type="match status" value="2"/>
</dbReference>
<accession>A0A2G8TLR3</accession>
<evidence type="ECO:0000259" key="1">
    <source>
        <dbReference type="Pfam" id="PF13579"/>
    </source>
</evidence>
<dbReference type="CDD" id="cd03794">
    <property type="entry name" value="GT4_WbuB-like"/>
    <property type="match status" value="1"/>
</dbReference>
<proteinExistence type="predicted"/>
<dbReference type="PANTHER" id="PTHR12526">
    <property type="entry name" value="GLYCOSYLTRANSFERASE"/>
    <property type="match status" value="1"/>
</dbReference>
<keyword evidence="3" id="KW-1185">Reference proteome</keyword>
<reference evidence="2 3" key="1">
    <citation type="submission" date="2017-10" db="EMBL/GenBank/DDBJ databases">
        <title>Massilia psychrophilum sp. nov., a novel purple-pigmented bacterium isolated from Tianshan glacier, Xinjiang Municipality, China.</title>
        <authorList>
            <person name="Wang H."/>
        </authorList>
    </citation>
    <scope>NUCLEOTIDE SEQUENCE [LARGE SCALE GENOMIC DNA]</scope>
    <source>
        <strain evidence="2 3">JCM 30074</strain>
    </source>
</reference>
<dbReference type="GO" id="GO:0016757">
    <property type="term" value="F:glycosyltransferase activity"/>
    <property type="evidence" value="ECO:0007669"/>
    <property type="project" value="TreeGrafter"/>
</dbReference>
<dbReference type="EMBL" id="PDOC01000001">
    <property type="protein sequence ID" value="PIL46983.1"/>
    <property type="molecule type" value="Genomic_DNA"/>
</dbReference>
<feature type="domain" description="Glycosyltransferase subfamily 4-like N-terminal" evidence="1">
    <location>
        <begin position="20"/>
        <end position="216"/>
    </location>
</feature>
<dbReference type="Pfam" id="PF13692">
    <property type="entry name" value="Glyco_trans_1_4"/>
    <property type="match status" value="1"/>
</dbReference>
<dbReference type="InterPro" id="IPR028098">
    <property type="entry name" value="Glyco_trans_4-like_N"/>
</dbReference>
<dbReference type="RefSeq" id="WP_099786786.1">
    <property type="nucleotide sequence ID" value="NZ_JBHLYV010000100.1"/>
</dbReference>
<organism evidence="2 3">
    <name type="scientific">Massilia eurypsychrophila</name>
    <dbReference type="NCBI Taxonomy" id="1485217"/>
    <lineage>
        <taxon>Bacteria</taxon>
        <taxon>Pseudomonadati</taxon>
        <taxon>Pseudomonadota</taxon>
        <taxon>Betaproteobacteria</taxon>
        <taxon>Burkholderiales</taxon>
        <taxon>Oxalobacteraceae</taxon>
        <taxon>Telluria group</taxon>
        <taxon>Massilia</taxon>
    </lineage>
</organism>
<dbReference type="PANTHER" id="PTHR12526:SF600">
    <property type="entry name" value="GLYCOSYL TRANSFERASE GROUP 1"/>
    <property type="match status" value="1"/>
</dbReference>
<evidence type="ECO:0000313" key="2">
    <source>
        <dbReference type="EMBL" id="PIL46983.1"/>
    </source>
</evidence>
<name>A0A2G8TLR3_9BURK</name>
<dbReference type="Pfam" id="PF13579">
    <property type="entry name" value="Glyco_trans_4_4"/>
    <property type="match status" value="1"/>
</dbReference>
<sequence>MKKVLFIAYLYPPIFNSGTRRSLEFVNHLPDHGWSPTVLTIADPEERFCDDTLLAEVREGTRIERAPLSSEVIARAIASKTSGMVSEQRMFDAVNWRLQRFWNVPDNIASWGPSVVAKGRQLLANESYDAIYATGGPWTSFLVAEKLSRVTGVPFIIDYRDLWQASDVEWDKRTWLQRRLNPMLERKVLRRAAGVIATTKTFLTLLPQDVLPEKRFAITNGFDENDFHSATPLRAPGDDSIRIVYTGVWRPGYSPEDLYKAVKLLKDHGLKNLARLKVVMAGFPPGRAAEYGIADFVEEKGRVTHADAITLMAGASAVYLPVSQGLYEFASMPGKLFEYLGCGRPVLASAQANSEVASTLTQVGGAHRVDPGDVDALAKALARLCDGAEAELFSTRCAEELAMYTRRNLTGKLALALNAIAKT</sequence>
<evidence type="ECO:0000313" key="3">
    <source>
        <dbReference type="Proteomes" id="UP000230390"/>
    </source>
</evidence>
<protein>
    <recommendedName>
        <fullName evidence="1">Glycosyltransferase subfamily 4-like N-terminal domain-containing protein</fullName>
    </recommendedName>
</protein>
<dbReference type="SUPFAM" id="SSF53756">
    <property type="entry name" value="UDP-Glycosyltransferase/glycogen phosphorylase"/>
    <property type="match status" value="1"/>
</dbReference>
<dbReference type="AlphaFoldDB" id="A0A2G8TLR3"/>
<gene>
    <name evidence="2" type="ORF">CR105_02215</name>
</gene>
<comment type="caution">
    <text evidence="2">The sequence shown here is derived from an EMBL/GenBank/DDBJ whole genome shotgun (WGS) entry which is preliminary data.</text>
</comment>
<dbReference type="OrthoDB" id="9794575at2"/>
<dbReference type="Proteomes" id="UP000230390">
    <property type="component" value="Unassembled WGS sequence"/>
</dbReference>